<dbReference type="Gene3D" id="3.30.450.20">
    <property type="entry name" value="PAS domain"/>
    <property type="match status" value="1"/>
</dbReference>
<feature type="transmembrane region" description="Helical" evidence="8">
    <location>
        <begin position="21"/>
        <end position="45"/>
    </location>
</feature>
<dbReference type="EMBL" id="CP010802">
    <property type="protein sequence ID" value="ALC17774.1"/>
    <property type="molecule type" value="Genomic_DNA"/>
</dbReference>
<dbReference type="SUPFAM" id="SSF55874">
    <property type="entry name" value="ATPase domain of HSP90 chaperone/DNA topoisomerase II/histidine kinase"/>
    <property type="match status" value="1"/>
</dbReference>
<dbReference type="FunFam" id="3.30.565.10:FF:000006">
    <property type="entry name" value="Sensor histidine kinase WalK"/>
    <property type="match status" value="1"/>
</dbReference>
<protein>
    <recommendedName>
        <fullName evidence="2">histidine kinase</fullName>
        <ecNumber evidence="2">2.7.13.3</ecNumber>
    </recommendedName>
</protein>
<proteinExistence type="predicted"/>
<evidence type="ECO:0000256" key="1">
    <source>
        <dbReference type="ARBA" id="ARBA00000085"/>
    </source>
</evidence>
<evidence type="ECO:0000313" key="10">
    <source>
        <dbReference type="EMBL" id="ALC17774.1"/>
    </source>
</evidence>
<dbReference type="OrthoDB" id="5416317at2"/>
<keyword evidence="3" id="KW-0597">Phosphoprotein</keyword>
<keyword evidence="5 10" id="KW-0418">Kinase</keyword>
<dbReference type="InterPro" id="IPR013656">
    <property type="entry name" value="PAS_4"/>
</dbReference>
<organism evidence="10 11">
    <name type="scientific">Desulfuromonas soudanensis</name>
    <dbReference type="NCBI Taxonomy" id="1603606"/>
    <lineage>
        <taxon>Bacteria</taxon>
        <taxon>Pseudomonadati</taxon>
        <taxon>Thermodesulfobacteriota</taxon>
        <taxon>Desulfuromonadia</taxon>
        <taxon>Desulfuromonadales</taxon>
        <taxon>Desulfuromonadaceae</taxon>
        <taxon>Desulfuromonas</taxon>
    </lineage>
</organism>
<dbReference type="PROSITE" id="PS50109">
    <property type="entry name" value="HIS_KIN"/>
    <property type="match status" value="1"/>
</dbReference>
<dbReference type="InterPro" id="IPR036890">
    <property type="entry name" value="HATPase_C_sf"/>
</dbReference>
<feature type="domain" description="Histidine kinase" evidence="9">
    <location>
        <begin position="487"/>
        <end position="702"/>
    </location>
</feature>
<gene>
    <name evidence="10" type="ORF">DSOUD_3048</name>
</gene>
<comment type="catalytic activity">
    <reaction evidence="1">
        <text>ATP + protein L-histidine = ADP + protein N-phospho-L-histidine.</text>
        <dbReference type="EC" id="2.7.13.3"/>
    </reaction>
</comment>
<dbReference type="Pfam" id="PF08448">
    <property type="entry name" value="PAS_4"/>
    <property type="match status" value="1"/>
</dbReference>
<evidence type="ECO:0000256" key="4">
    <source>
        <dbReference type="ARBA" id="ARBA00022679"/>
    </source>
</evidence>
<dbReference type="Gene3D" id="1.10.287.130">
    <property type="match status" value="1"/>
</dbReference>
<dbReference type="InterPro" id="IPR035965">
    <property type="entry name" value="PAS-like_dom_sf"/>
</dbReference>
<keyword evidence="4" id="KW-0808">Transferase</keyword>
<dbReference type="CDD" id="cd00082">
    <property type="entry name" value="HisKA"/>
    <property type="match status" value="1"/>
</dbReference>
<dbReference type="AlphaFoldDB" id="A0A0M5IS40"/>
<dbReference type="SMART" id="SM00388">
    <property type="entry name" value="HisKA"/>
    <property type="match status" value="1"/>
</dbReference>
<keyword evidence="11" id="KW-1185">Reference proteome</keyword>
<sequence>MQKRLAKKSNLAFLEHKRRQIVVYALVYTLAASLLLAAVSILPLVKLLKEQEEGSLLQGAKTRTLAIEEHLSRLADIAGQITSRSVIRDRLDDYRQGKESLADLEAFTRPRLRDAMQHAPEVSGISRFDDRGKLVARTGIPLPPEIRPPAPAVAETTFSDPVTIGNDLYLAVSAPIFHAGKRIGTDIVLFTLYKLQGILWDRESLGNTGNAHLGGGSAGTPTIFFPGCRDEREVYNRPITEPLFLEAMRRSARDESGILRSGDNGGPRHLLLAYTPVRQGRWVLLMTMNEQELYSRVNRQLLSVGLVAVVLALCAGAGMVLLLRPLTGKVLIYSRAMEKLNRVLQEQISDRKQAEENLRRSELGWELTFESITDAVMILDTHGRPLKMNSAAATFLRDLTGTEGGEGVSLGLLGIGGTEEPSPFSRMLESRRPETGELFDPNNRRYFTIAVYPLLDEDGELLGGVHIAHDKTEQKNLEQMKDDLLSSVSHEMRTPLTAMLGFTEFLLEHEVDRDRQRDYLQTVHKETERLSELIGNFLDLQRLQADLNHYSFEPFDVAQLLGEAAHLFSVASKEHSVALELPPEPIRARGDYNRLLQVLKNLLGNAIKYSPGGGTIHLGAEEEEDRVRIWVRDDGMGIPQQALDKIFTKFYRVDDSVRRMPGGVGLGLALAREVLRAHGGRIWAESALGKGSAFYFTLPSLAAEKKTAAE</sequence>
<dbReference type="EC" id="2.7.13.3" evidence="2"/>
<evidence type="ECO:0000256" key="7">
    <source>
        <dbReference type="ARBA" id="ARBA00023136"/>
    </source>
</evidence>
<dbReference type="Pfam" id="PF00512">
    <property type="entry name" value="HisKA"/>
    <property type="match status" value="1"/>
</dbReference>
<evidence type="ECO:0000256" key="2">
    <source>
        <dbReference type="ARBA" id="ARBA00012438"/>
    </source>
</evidence>
<dbReference type="FunFam" id="1.10.287.130:FF:000001">
    <property type="entry name" value="Two-component sensor histidine kinase"/>
    <property type="match status" value="1"/>
</dbReference>
<reference evidence="10 11" key="1">
    <citation type="submission" date="2015-07" db="EMBL/GenBank/DDBJ databases">
        <title>Isolation and Genomic Characterization of a Novel Halophilic Metal-Reducing Deltaproteobacterium from the Deep Subsurface.</title>
        <authorList>
            <person name="Badalamenti J.P."/>
            <person name="Summers Z.M."/>
            <person name="Gralnick J.A."/>
            <person name="Bond D.R."/>
        </authorList>
    </citation>
    <scope>NUCLEOTIDE SEQUENCE [LARGE SCALE GENOMIC DNA]</scope>
    <source>
        <strain evidence="10 11">WTL</strain>
    </source>
</reference>
<keyword evidence="7 8" id="KW-0472">Membrane</keyword>
<dbReference type="InterPro" id="IPR003594">
    <property type="entry name" value="HATPase_dom"/>
</dbReference>
<evidence type="ECO:0000313" key="11">
    <source>
        <dbReference type="Proteomes" id="UP000057158"/>
    </source>
</evidence>
<dbReference type="STRING" id="1603606.DSOUD_3048"/>
<evidence type="ECO:0000256" key="6">
    <source>
        <dbReference type="ARBA" id="ARBA00023012"/>
    </source>
</evidence>
<dbReference type="PRINTS" id="PR00344">
    <property type="entry name" value="BCTRLSENSOR"/>
</dbReference>
<name>A0A0M5IS40_9BACT</name>
<dbReference type="GO" id="GO:0000155">
    <property type="term" value="F:phosphorelay sensor kinase activity"/>
    <property type="evidence" value="ECO:0007669"/>
    <property type="project" value="InterPro"/>
</dbReference>
<keyword evidence="6" id="KW-0902">Two-component regulatory system</keyword>
<evidence type="ECO:0000256" key="8">
    <source>
        <dbReference type="SAM" id="Phobius"/>
    </source>
</evidence>
<dbReference type="KEGG" id="des:DSOUD_3048"/>
<dbReference type="InterPro" id="IPR050736">
    <property type="entry name" value="Sensor_HK_Regulatory"/>
</dbReference>
<dbReference type="Gene3D" id="3.30.565.10">
    <property type="entry name" value="Histidine kinase-like ATPase, C-terminal domain"/>
    <property type="match status" value="1"/>
</dbReference>
<dbReference type="SUPFAM" id="SSF55785">
    <property type="entry name" value="PYP-like sensor domain (PAS domain)"/>
    <property type="match status" value="1"/>
</dbReference>
<feature type="transmembrane region" description="Helical" evidence="8">
    <location>
        <begin position="301"/>
        <end position="323"/>
    </location>
</feature>
<dbReference type="PANTHER" id="PTHR43711:SF31">
    <property type="entry name" value="HISTIDINE KINASE"/>
    <property type="match status" value="1"/>
</dbReference>
<keyword evidence="8" id="KW-1133">Transmembrane helix</keyword>
<dbReference type="InterPro" id="IPR003661">
    <property type="entry name" value="HisK_dim/P_dom"/>
</dbReference>
<keyword evidence="8" id="KW-0812">Transmembrane</keyword>
<evidence type="ECO:0000256" key="5">
    <source>
        <dbReference type="ARBA" id="ARBA00022777"/>
    </source>
</evidence>
<dbReference type="SUPFAM" id="SSF47384">
    <property type="entry name" value="Homodimeric domain of signal transducing histidine kinase"/>
    <property type="match status" value="1"/>
</dbReference>
<dbReference type="InterPro" id="IPR004358">
    <property type="entry name" value="Sig_transdc_His_kin-like_C"/>
</dbReference>
<accession>A0A0M5IS40</accession>
<dbReference type="SMART" id="SM00387">
    <property type="entry name" value="HATPase_c"/>
    <property type="match status" value="1"/>
</dbReference>
<dbReference type="Pfam" id="PF02518">
    <property type="entry name" value="HATPase_c"/>
    <property type="match status" value="1"/>
</dbReference>
<dbReference type="CDD" id="cd18773">
    <property type="entry name" value="PDC1_HK_sensor"/>
    <property type="match status" value="1"/>
</dbReference>
<evidence type="ECO:0000259" key="9">
    <source>
        <dbReference type="PROSITE" id="PS50109"/>
    </source>
</evidence>
<evidence type="ECO:0000256" key="3">
    <source>
        <dbReference type="ARBA" id="ARBA00022553"/>
    </source>
</evidence>
<dbReference type="InterPro" id="IPR036097">
    <property type="entry name" value="HisK_dim/P_sf"/>
</dbReference>
<dbReference type="InterPro" id="IPR005467">
    <property type="entry name" value="His_kinase_dom"/>
</dbReference>
<dbReference type="RefSeq" id="WP_053551759.1">
    <property type="nucleotide sequence ID" value="NZ_CP010802.1"/>
</dbReference>
<dbReference type="PANTHER" id="PTHR43711">
    <property type="entry name" value="TWO-COMPONENT HISTIDINE KINASE"/>
    <property type="match status" value="1"/>
</dbReference>
<dbReference type="CDD" id="cd00075">
    <property type="entry name" value="HATPase"/>
    <property type="match status" value="1"/>
</dbReference>
<dbReference type="Proteomes" id="UP000057158">
    <property type="component" value="Chromosome"/>
</dbReference>
<dbReference type="PATRIC" id="fig|1603606.3.peg.3288"/>